<dbReference type="GO" id="GO:1990077">
    <property type="term" value="C:primosome complex"/>
    <property type="evidence" value="ECO:0007669"/>
    <property type="project" value="UniProtKB-KW"/>
</dbReference>
<gene>
    <name evidence="12" type="primary">dnaG</name>
    <name evidence="16" type="ORF">DFP96_104270</name>
</gene>
<dbReference type="Gene3D" id="1.10.860.10">
    <property type="entry name" value="DNAb Helicase, Chain A"/>
    <property type="match status" value="1"/>
</dbReference>
<keyword evidence="7 12" id="KW-0863">Zinc-finger</keyword>
<dbReference type="HAMAP" id="MF_00974">
    <property type="entry name" value="DNA_primase_DnaG"/>
    <property type="match status" value="1"/>
</dbReference>
<name>A0A4V3DPU6_9LIST</name>
<dbReference type="FunFam" id="3.90.580.10:FF:000001">
    <property type="entry name" value="DNA primase"/>
    <property type="match status" value="1"/>
</dbReference>
<dbReference type="InterPro" id="IPR036185">
    <property type="entry name" value="DNA_heli_DnaB-like_N_sf"/>
</dbReference>
<evidence type="ECO:0000256" key="3">
    <source>
        <dbReference type="ARBA" id="ARBA00022679"/>
    </source>
</evidence>
<evidence type="ECO:0000256" key="2">
    <source>
        <dbReference type="ARBA" id="ARBA00022515"/>
    </source>
</evidence>
<dbReference type="InterPro" id="IPR006171">
    <property type="entry name" value="TOPRIM_dom"/>
</dbReference>
<evidence type="ECO:0000256" key="1">
    <source>
        <dbReference type="ARBA" id="ARBA00022478"/>
    </source>
</evidence>
<dbReference type="SMART" id="SM00400">
    <property type="entry name" value="ZnF_CHCC"/>
    <property type="match status" value="1"/>
</dbReference>
<dbReference type="RefSeq" id="WP_036069361.1">
    <property type="nucleotide sequence ID" value="NZ_SNZK01000004.1"/>
</dbReference>
<accession>A0A4V3DPU6</accession>
<feature type="zinc finger region" description="CHC2-type" evidence="12 14">
    <location>
        <begin position="39"/>
        <end position="63"/>
    </location>
</feature>
<dbReference type="SUPFAM" id="SSF57783">
    <property type="entry name" value="Zinc beta-ribbon"/>
    <property type="match status" value="1"/>
</dbReference>
<dbReference type="GO" id="GO:0008270">
    <property type="term" value="F:zinc ion binding"/>
    <property type="evidence" value="ECO:0007669"/>
    <property type="project" value="UniProtKB-UniRule"/>
</dbReference>
<keyword evidence="11 12" id="KW-0804">Transcription</keyword>
<dbReference type="FunFam" id="3.90.980.10:FF:000001">
    <property type="entry name" value="DNA primase"/>
    <property type="match status" value="1"/>
</dbReference>
<dbReference type="GO" id="GO:0006269">
    <property type="term" value="P:DNA replication, synthesis of primer"/>
    <property type="evidence" value="ECO:0007669"/>
    <property type="project" value="UniProtKB-UniRule"/>
</dbReference>
<evidence type="ECO:0000256" key="10">
    <source>
        <dbReference type="ARBA" id="ARBA00023125"/>
    </source>
</evidence>
<dbReference type="Proteomes" id="UP000295558">
    <property type="component" value="Unassembled WGS sequence"/>
</dbReference>
<dbReference type="EMBL" id="SNZK01000004">
    <property type="protein sequence ID" value="TDR53676.1"/>
    <property type="molecule type" value="Genomic_DNA"/>
</dbReference>
<keyword evidence="9" id="KW-0460">Magnesium</keyword>
<evidence type="ECO:0000256" key="12">
    <source>
        <dbReference type="HAMAP-Rule" id="MF_00974"/>
    </source>
</evidence>
<evidence type="ECO:0000256" key="7">
    <source>
        <dbReference type="ARBA" id="ARBA00022771"/>
    </source>
</evidence>
<dbReference type="STRING" id="1265846.PROCOU_01749"/>
<sequence length="628" mass="71457">MQRIPEEKIDEIRSQADIVDVVGNYVQLKKQGRNYTGLCPFHGEKTPSFSVSPEKQIFHCFGCGKGGNIFSFLMQIDGLSFVESVKKVADMTHIPLDIEIASGDGAPTNKPDSQEGKMIEIHQLTSKLYHYLLMETEEGQEALQYLLDRGMSEQELDHFEIGFAPADALTVTTFLKKREVDLPLAVECGLLTERDDGNIVDRFRNRIMFPIKNDRGQLVGFSGRLFNQEDGPKYLNSPETPIFNKRNILYHFSDARQEIRKKEEILLLEGYMDVISGVSAEFSNGVASMGTSLTEEHVQMIRRVTNRAVICYDGDRAGIEASFKAGTLLAEQHRLEVFVVQLPNGKDPDDFIRSEGAEKFAEIYAHQRLSWTAFKLQFLRRNRNLQNETDKIAYLGEALVEIGKLDQAVERELYLKQLGSEFELSMEALKQQLQQSVANTVKPKIHDYGGPPPEEFGEYPVYDSGGRPVYEKFSFQQPNLAPSAGLISEKRLLKYMLEDRDAFIQIRSMMQEQGIEFYHDNYQALYTHLIGFYASGNDANPLALMDQLPNEASRNLVSELEMMVVNTEVTNEEYQDYIFSLRKAGIERDIKEKEQQLQIASQQGEIEVALELARTIMTMRANLKNNLL</sequence>
<dbReference type="Gene3D" id="3.90.580.10">
    <property type="entry name" value="Zinc finger, CHC2-type domain"/>
    <property type="match status" value="1"/>
</dbReference>
<keyword evidence="5 12" id="KW-0235">DNA replication</keyword>
<comment type="domain">
    <text evidence="12">Contains an N-terminal zinc-binding domain, a central core domain that contains the primase activity, and a C-terminal DnaB-binding domain.</text>
</comment>
<dbReference type="InterPro" id="IPR050219">
    <property type="entry name" value="DnaG_primase"/>
</dbReference>
<comment type="cofactor">
    <cofactor evidence="12 13 14">
        <name>Zn(2+)</name>
        <dbReference type="ChEBI" id="CHEBI:29105"/>
    </cofactor>
    <text evidence="12 13 14">Binds 1 zinc ion per monomer.</text>
</comment>
<evidence type="ECO:0000256" key="14">
    <source>
        <dbReference type="PIRSR" id="PIRSR002811-1"/>
    </source>
</evidence>
<evidence type="ECO:0000313" key="16">
    <source>
        <dbReference type="EMBL" id="TDR53676.1"/>
    </source>
</evidence>
<dbReference type="GO" id="GO:0003677">
    <property type="term" value="F:DNA binding"/>
    <property type="evidence" value="ECO:0007669"/>
    <property type="project" value="UniProtKB-KW"/>
</dbReference>
<dbReference type="AlphaFoldDB" id="A0A4V3DPU6"/>
<dbReference type="PANTHER" id="PTHR30313:SF2">
    <property type="entry name" value="DNA PRIMASE"/>
    <property type="match status" value="1"/>
</dbReference>
<reference evidence="16 17" key="1">
    <citation type="submission" date="2019-03" db="EMBL/GenBank/DDBJ databases">
        <title>Genomic Encyclopedia of Type Strains, Phase III (KMG-III): the genomes of soil and plant-associated and newly described type strains.</title>
        <authorList>
            <person name="Whitman W."/>
        </authorList>
    </citation>
    <scope>NUCLEOTIDE SEQUENCE [LARGE SCALE GENOMIC DNA]</scope>
    <source>
        <strain evidence="16 17">CECT 7972</strain>
    </source>
</reference>
<evidence type="ECO:0000313" key="17">
    <source>
        <dbReference type="Proteomes" id="UP000295558"/>
    </source>
</evidence>
<dbReference type="InterPro" id="IPR016136">
    <property type="entry name" value="DNA_helicase_N/primase_C"/>
</dbReference>
<keyword evidence="17" id="KW-1185">Reference proteome</keyword>
<proteinExistence type="inferred from homology"/>
<dbReference type="GO" id="GO:0000428">
    <property type="term" value="C:DNA-directed RNA polymerase complex"/>
    <property type="evidence" value="ECO:0007669"/>
    <property type="project" value="UniProtKB-KW"/>
</dbReference>
<keyword evidence="4 12" id="KW-0548">Nucleotidyltransferase</keyword>
<dbReference type="GO" id="GO:0005737">
    <property type="term" value="C:cytoplasm"/>
    <property type="evidence" value="ECO:0007669"/>
    <property type="project" value="TreeGrafter"/>
</dbReference>
<dbReference type="Gene3D" id="3.40.1360.10">
    <property type="match status" value="1"/>
</dbReference>
<dbReference type="InterPro" id="IPR034151">
    <property type="entry name" value="TOPRIM_DnaG_bac"/>
</dbReference>
<comment type="subunit">
    <text evidence="12">Monomer. Interacts with DnaB.</text>
</comment>
<dbReference type="GO" id="GO:0003899">
    <property type="term" value="F:DNA-directed RNA polymerase activity"/>
    <property type="evidence" value="ECO:0007669"/>
    <property type="project" value="UniProtKB-UniRule"/>
</dbReference>
<dbReference type="InterPro" id="IPR037068">
    <property type="entry name" value="DNA_primase_core_N_sf"/>
</dbReference>
<dbReference type="Pfam" id="PF08275">
    <property type="entry name" value="DNAG_N"/>
    <property type="match status" value="1"/>
</dbReference>
<dbReference type="CDD" id="cd03364">
    <property type="entry name" value="TOPRIM_DnaG_primases"/>
    <property type="match status" value="1"/>
</dbReference>
<dbReference type="PANTHER" id="PTHR30313">
    <property type="entry name" value="DNA PRIMASE"/>
    <property type="match status" value="1"/>
</dbReference>
<comment type="caution">
    <text evidence="16">The sequence shown here is derived from an EMBL/GenBank/DDBJ whole genome shotgun (WGS) entry which is preliminary data.</text>
</comment>
<keyword evidence="1 12" id="KW-0240">DNA-directed RNA polymerase</keyword>
<comment type="similarity">
    <text evidence="12 13">Belongs to the DnaG primase family.</text>
</comment>
<dbReference type="Pfam" id="PF10410">
    <property type="entry name" value="DnaB_bind"/>
    <property type="match status" value="1"/>
</dbReference>
<evidence type="ECO:0000256" key="11">
    <source>
        <dbReference type="ARBA" id="ARBA00023163"/>
    </source>
</evidence>
<dbReference type="InterPro" id="IPR002694">
    <property type="entry name" value="Znf_CHC2"/>
</dbReference>
<comment type="function">
    <text evidence="12 13">RNA polymerase that catalyzes the synthesis of short RNA molecules used as primers for DNA polymerase during DNA replication.</text>
</comment>
<dbReference type="InterPro" id="IPR036977">
    <property type="entry name" value="DNA_primase_Znf_CHC2"/>
</dbReference>
<dbReference type="SUPFAM" id="SSF48024">
    <property type="entry name" value="N-terminal domain of DnaB helicase"/>
    <property type="match status" value="1"/>
</dbReference>
<dbReference type="NCBIfam" id="TIGR01391">
    <property type="entry name" value="dnaG"/>
    <property type="match status" value="1"/>
</dbReference>
<evidence type="ECO:0000256" key="13">
    <source>
        <dbReference type="PIRNR" id="PIRNR002811"/>
    </source>
</evidence>
<dbReference type="PROSITE" id="PS50880">
    <property type="entry name" value="TOPRIM"/>
    <property type="match status" value="1"/>
</dbReference>
<dbReference type="GO" id="GO:0005524">
    <property type="term" value="F:ATP binding"/>
    <property type="evidence" value="ECO:0007669"/>
    <property type="project" value="InterPro"/>
</dbReference>
<protein>
    <recommendedName>
        <fullName evidence="12 13">DNA primase</fullName>
        <ecNumber evidence="12">2.7.7.101</ecNumber>
    </recommendedName>
</protein>
<keyword evidence="10 12" id="KW-0238">DNA-binding</keyword>
<feature type="domain" description="Toprim" evidence="15">
    <location>
        <begin position="263"/>
        <end position="343"/>
    </location>
</feature>
<dbReference type="OrthoDB" id="9803773at2"/>
<dbReference type="Pfam" id="PF13155">
    <property type="entry name" value="Toprim_2"/>
    <property type="match status" value="1"/>
</dbReference>
<keyword evidence="2 12" id="KW-0639">Primosome</keyword>
<evidence type="ECO:0000256" key="6">
    <source>
        <dbReference type="ARBA" id="ARBA00022723"/>
    </source>
</evidence>
<dbReference type="Gene3D" id="3.90.980.10">
    <property type="entry name" value="DNA primase, catalytic core, N-terminal domain"/>
    <property type="match status" value="1"/>
</dbReference>
<dbReference type="EC" id="2.7.7.101" evidence="12"/>
<dbReference type="PIRSF" id="PIRSF002811">
    <property type="entry name" value="DnaG"/>
    <property type="match status" value="1"/>
</dbReference>
<evidence type="ECO:0000256" key="5">
    <source>
        <dbReference type="ARBA" id="ARBA00022705"/>
    </source>
</evidence>
<organism evidence="16 17">
    <name type="scientific">Listeria rocourtiae</name>
    <dbReference type="NCBI Taxonomy" id="647910"/>
    <lineage>
        <taxon>Bacteria</taxon>
        <taxon>Bacillati</taxon>
        <taxon>Bacillota</taxon>
        <taxon>Bacilli</taxon>
        <taxon>Bacillales</taxon>
        <taxon>Listeriaceae</taxon>
        <taxon>Listeria</taxon>
    </lineage>
</organism>
<evidence type="ECO:0000256" key="4">
    <source>
        <dbReference type="ARBA" id="ARBA00022695"/>
    </source>
</evidence>
<evidence type="ECO:0000256" key="9">
    <source>
        <dbReference type="ARBA" id="ARBA00022842"/>
    </source>
</evidence>
<comment type="catalytic activity">
    <reaction evidence="12">
        <text>ssDNA + n NTP = ssDNA/pppN(pN)n-1 hybrid + (n-1) diphosphate.</text>
        <dbReference type="EC" id="2.7.7.101"/>
    </reaction>
</comment>
<dbReference type="InterPro" id="IPR013264">
    <property type="entry name" value="DNAG_N"/>
</dbReference>
<dbReference type="SUPFAM" id="SSF56731">
    <property type="entry name" value="DNA primase core"/>
    <property type="match status" value="1"/>
</dbReference>
<keyword evidence="6 12" id="KW-0479">Metal-binding</keyword>
<evidence type="ECO:0000256" key="8">
    <source>
        <dbReference type="ARBA" id="ARBA00022833"/>
    </source>
</evidence>
<dbReference type="GO" id="GO:0003678">
    <property type="term" value="F:DNA helicase activity"/>
    <property type="evidence" value="ECO:0007669"/>
    <property type="project" value="InterPro"/>
</dbReference>
<evidence type="ECO:0000259" key="15">
    <source>
        <dbReference type="PROSITE" id="PS50880"/>
    </source>
</evidence>
<dbReference type="InterPro" id="IPR030846">
    <property type="entry name" value="DnaG_bac"/>
</dbReference>
<dbReference type="InterPro" id="IPR006295">
    <property type="entry name" value="DNA_primase_DnaG"/>
</dbReference>
<dbReference type="Pfam" id="PF01807">
    <property type="entry name" value="Zn_ribbon_DnaG"/>
    <property type="match status" value="1"/>
</dbReference>
<dbReference type="SMART" id="SM00493">
    <property type="entry name" value="TOPRIM"/>
    <property type="match status" value="1"/>
</dbReference>
<dbReference type="InterPro" id="IPR019475">
    <property type="entry name" value="DNA_primase_DnaB-bd"/>
</dbReference>
<keyword evidence="3 12" id="KW-0808">Transferase</keyword>
<keyword evidence="8 12" id="KW-0862">Zinc</keyword>